<dbReference type="Gene3D" id="3.30.450.40">
    <property type="match status" value="1"/>
</dbReference>
<dbReference type="AlphaFoldDB" id="A0A0W8FYK1"/>
<name>A0A0W8FYK1_9ZZZZ</name>
<dbReference type="GO" id="GO:0033745">
    <property type="term" value="F:L-methionine-(R)-S-oxide reductase activity"/>
    <property type="evidence" value="ECO:0007669"/>
    <property type="project" value="TreeGrafter"/>
</dbReference>
<organism evidence="3">
    <name type="scientific">hydrocarbon metagenome</name>
    <dbReference type="NCBI Taxonomy" id="938273"/>
    <lineage>
        <taxon>unclassified sequences</taxon>
        <taxon>metagenomes</taxon>
        <taxon>ecological metagenomes</taxon>
    </lineage>
</organism>
<dbReference type="PANTHER" id="PTHR21021">
    <property type="entry name" value="GAF/PUTATIVE CYTOSKELETAL PROTEIN"/>
    <property type="match status" value="1"/>
</dbReference>
<gene>
    <name evidence="3" type="ORF">ASZ90_004319</name>
</gene>
<dbReference type="InterPro" id="IPR051330">
    <property type="entry name" value="Phosphatase_reg/MetRdx"/>
</dbReference>
<dbReference type="Pfam" id="PF13185">
    <property type="entry name" value="GAF_2"/>
    <property type="match status" value="1"/>
</dbReference>
<dbReference type="InterPro" id="IPR029016">
    <property type="entry name" value="GAF-like_dom_sf"/>
</dbReference>
<sequence length="169" mass="18746">MSDNLTIDKNKSEEEIYIQMLSQIETLINQNEPIISNLSNVTAALKEAFDKISWVGFYLVKKDALYLGPFQGKTACSFIKLGSGVCGTSAKKRETIIVDDVNEFPGHIACDSGSKSEIVIPIISDDKLIGVLDVDSYNLSAFNKNDKFYLEKIACILVRKLPLSEFTLL</sequence>
<dbReference type="SUPFAM" id="SSF55781">
    <property type="entry name" value="GAF domain-like"/>
    <property type="match status" value="1"/>
</dbReference>
<reference evidence="3" key="1">
    <citation type="journal article" date="2015" name="Proc. Natl. Acad. Sci. U.S.A.">
        <title>Networks of energetic and metabolic interactions define dynamics in microbial communities.</title>
        <authorList>
            <person name="Embree M."/>
            <person name="Liu J.K."/>
            <person name="Al-Bassam M.M."/>
            <person name="Zengler K."/>
        </authorList>
    </citation>
    <scope>NUCLEOTIDE SEQUENCE</scope>
</reference>
<evidence type="ECO:0000313" key="3">
    <source>
        <dbReference type="EMBL" id="KUG25858.1"/>
    </source>
</evidence>
<dbReference type="PROSITE" id="PS01320">
    <property type="entry name" value="UPF0067"/>
    <property type="match status" value="1"/>
</dbReference>
<dbReference type="PANTHER" id="PTHR21021:SF15">
    <property type="entry name" value="FREE METHIONINE-R-SULFOXIDE REDUCTASE"/>
    <property type="match status" value="1"/>
</dbReference>
<dbReference type="InterPro" id="IPR000614">
    <property type="entry name" value="FRMsr_CS"/>
</dbReference>
<dbReference type="GO" id="GO:0005829">
    <property type="term" value="C:cytosol"/>
    <property type="evidence" value="ECO:0007669"/>
    <property type="project" value="TreeGrafter"/>
</dbReference>
<proteinExistence type="inferred from homology"/>
<dbReference type="FunFam" id="3.30.450.40:FF:000008">
    <property type="entry name" value="GAF domain-containing proteins"/>
    <property type="match status" value="1"/>
</dbReference>
<evidence type="ECO:0000259" key="2">
    <source>
        <dbReference type="Pfam" id="PF13185"/>
    </source>
</evidence>
<comment type="caution">
    <text evidence="3">The sequence shown here is derived from an EMBL/GenBank/DDBJ whole genome shotgun (WGS) entry which is preliminary data.</text>
</comment>
<protein>
    <recommendedName>
        <fullName evidence="2">GAF domain-containing protein</fullName>
    </recommendedName>
</protein>
<evidence type="ECO:0000256" key="1">
    <source>
        <dbReference type="ARBA" id="ARBA00038454"/>
    </source>
</evidence>
<dbReference type="InterPro" id="IPR003018">
    <property type="entry name" value="GAF"/>
</dbReference>
<dbReference type="EMBL" id="LNQE01000588">
    <property type="protein sequence ID" value="KUG25858.1"/>
    <property type="molecule type" value="Genomic_DNA"/>
</dbReference>
<comment type="similarity">
    <text evidence="1">Belongs to the free Met sulfoxide reductase family.</text>
</comment>
<accession>A0A0W8FYK1</accession>
<feature type="domain" description="GAF" evidence="2">
    <location>
        <begin position="40"/>
        <end position="154"/>
    </location>
</feature>